<dbReference type="EC" id="6.1.1.4" evidence="2"/>
<reference evidence="12 13" key="1">
    <citation type="submission" date="2015-07" db="EMBL/GenBank/DDBJ databases">
        <title>The genome of Pseudoloma neurophilia, a relevant intracellular parasite of the zebrafish.</title>
        <authorList>
            <person name="Ndikumana S."/>
            <person name="Pelin A."/>
            <person name="Sanders J."/>
            <person name="Corradi N."/>
        </authorList>
    </citation>
    <scope>NUCLEOTIDE SEQUENCE [LARGE SCALE GENOMIC DNA]</scope>
    <source>
        <strain evidence="12 13">MK1</strain>
    </source>
</reference>
<evidence type="ECO:0000256" key="1">
    <source>
        <dbReference type="ARBA" id="ARBA00005594"/>
    </source>
</evidence>
<evidence type="ECO:0000256" key="5">
    <source>
        <dbReference type="ARBA" id="ARBA00022840"/>
    </source>
</evidence>
<dbReference type="Gene3D" id="3.90.740.10">
    <property type="entry name" value="Valyl/Leucyl/Isoleucyl-tRNA synthetase, editing domain"/>
    <property type="match status" value="1"/>
</dbReference>
<dbReference type="Proteomes" id="UP000051530">
    <property type="component" value="Unassembled WGS sequence"/>
</dbReference>
<evidence type="ECO:0000313" key="13">
    <source>
        <dbReference type="Proteomes" id="UP000051530"/>
    </source>
</evidence>
<feature type="compositionally biased region" description="Polar residues" evidence="10">
    <location>
        <begin position="312"/>
        <end position="368"/>
    </location>
</feature>
<comment type="catalytic activity">
    <reaction evidence="9">
        <text>tRNA(Leu) + L-leucine + ATP = L-leucyl-tRNA(Leu) + AMP + diphosphate</text>
        <dbReference type="Rhea" id="RHEA:11688"/>
        <dbReference type="Rhea" id="RHEA-COMP:9613"/>
        <dbReference type="Rhea" id="RHEA-COMP:9622"/>
        <dbReference type="ChEBI" id="CHEBI:30616"/>
        <dbReference type="ChEBI" id="CHEBI:33019"/>
        <dbReference type="ChEBI" id="CHEBI:57427"/>
        <dbReference type="ChEBI" id="CHEBI:78442"/>
        <dbReference type="ChEBI" id="CHEBI:78494"/>
        <dbReference type="ChEBI" id="CHEBI:456215"/>
        <dbReference type="EC" id="6.1.1.4"/>
    </reaction>
</comment>
<dbReference type="InterPro" id="IPR001412">
    <property type="entry name" value="aa-tRNA-synth_I_CS"/>
</dbReference>
<dbReference type="Gene3D" id="3.40.50.620">
    <property type="entry name" value="HUPs"/>
    <property type="match status" value="1"/>
</dbReference>
<dbReference type="AlphaFoldDB" id="A0A0R0LUH3"/>
<evidence type="ECO:0000256" key="7">
    <source>
        <dbReference type="ARBA" id="ARBA00023146"/>
    </source>
</evidence>
<dbReference type="GO" id="GO:0002161">
    <property type="term" value="F:aminoacyl-tRNA deacylase activity"/>
    <property type="evidence" value="ECO:0007669"/>
    <property type="project" value="InterPro"/>
</dbReference>
<evidence type="ECO:0000256" key="9">
    <source>
        <dbReference type="ARBA" id="ARBA00047469"/>
    </source>
</evidence>
<dbReference type="PANTHER" id="PTHR45794:SF1">
    <property type="entry name" value="LEUCINE--TRNA LIGASE, CYTOPLASMIC"/>
    <property type="match status" value="1"/>
</dbReference>
<sequence length="368" mass="43591">MEEAQKTTKYENILSIERIFKNEIKYNQEDKPKYFITFPYPYMNGKLHLGHLFSFTKSEFMARFKLTQGYDVFFPFSFHGSGMPILAVANKLIDNDKKQIELMNSIGITDIEPFKNPYYWLEYFSPLAQDHLIKFHSYINWNHSFITTEYNPFYDSFVKWQFDKLKNFISYGKKETIYCTKTNQPCLDHDRKSGEGVIPVKVNIKMLKSGDIYFCARIKEVKDCKETILKISKKLKYFLVNFRGKECIFDLWALENMKYQEFDFEVKREYKIDELKSIDDGFKINFSDAEFPPTIVIFKDTSDNQDTSQDTFENFKNHNTSENFENQDTSENFENQDTSDNTPKNHNTSDNTPKNHNTSDNTPKNHNT</sequence>
<dbReference type="GO" id="GO:0005524">
    <property type="term" value="F:ATP binding"/>
    <property type="evidence" value="ECO:0007669"/>
    <property type="project" value="UniProtKB-KW"/>
</dbReference>
<name>A0A0R0LUH3_9MICR</name>
<comment type="caution">
    <text evidence="12">The sequence shown here is derived from an EMBL/GenBank/DDBJ whole genome shotgun (WGS) entry which is preliminary data.</text>
</comment>
<dbReference type="PROSITE" id="PS00178">
    <property type="entry name" value="AA_TRNA_LIGASE_I"/>
    <property type="match status" value="1"/>
</dbReference>
<dbReference type="GO" id="GO:0004823">
    <property type="term" value="F:leucine-tRNA ligase activity"/>
    <property type="evidence" value="ECO:0007669"/>
    <property type="project" value="UniProtKB-EC"/>
</dbReference>
<feature type="region of interest" description="Disordered" evidence="10">
    <location>
        <begin position="306"/>
        <end position="368"/>
    </location>
</feature>
<keyword evidence="5" id="KW-0067">ATP-binding</keyword>
<feature type="non-terminal residue" evidence="12">
    <location>
        <position position="368"/>
    </location>
</feature>
<dbReference type="InterPro" id="IPR002300">
    <property type="entry name" value="aa-tRNA-synth_Ia"/>
</dbReference>
<keyword evidence="7 12" id="KW-0030">Aminoacyl-tRNA synthetase</keyword>
<evidence type="ECO:0000259" key="11">
    <source>
        <dbReference type="Pfam" id="PF00133"/>
    </source>
</evidence>
<evidence type="ECO:0000256" key="4">
    <source>
        <dbReference type="ARBA" id="ARBA00022741"/>
    </source>
</evidence>
<keyword evidence="3" id="KW-0436">Ligase</keyword>
<comment type="similarity">
    <text evidence="1">Belongs to the class-I aminoacyl-tRNA synthetase family.</text>
</comment>
<organism evidence="12 13">
    <name type="scientific">Pseudoloma neurophilia</name>
    <dbReference type="NCBI Taxonomy" id="146866"/>
    <lineage>
        <taxon>Eukaryota</taxon>
        <taxon>Fungi</taxon>
        <taxon>Fungi incertae sedis</taxon>
        <taxon>Microsporidia</taxon>
        <taxon>Pseudoloma</taxon>
    </lineage>
</organism>
<dbReference type="SUPFAM" id="SSF52374">
    <property type="entry name" value="Nucleotidylyl transferase"/>
    <property type="match status" value="1"/>
</dbReference>
<keyword evidence="4" id="KW-0547">Nucleotide-binding</keyword>
<accession>A0A0R0LUH3</accession>
<evidence type="ECO:0000313" key="12">
    <source>
        <dbReference type="EMBL" id="KRH92888.1"/>
    </source>
</evidence>
<evidence type="ECO:0000256" key="3">
    <source>
        <dbReference type="ARBA" id="ARBA00022598"/>
    </source>
</evidence>
<keyword evidence="6" id="KW-0648">Protein biosynthesis</keyword>
<evidence type="ECO:0000256" key="6">
    <source>
        <dbReference type="ARBA" id="ARBA00022917"/>
    </source>
</evidence>
<dbReference type="InterPro" id="IPR004493">
    <property type="entry name" value="Leu-tRNA-synth_Ia_arc/euk"/>
</dbReference>
<gene>
    <name evidence="12" type="ORF">M153_22570001062</name>
</gene>
<dbReference type="PANTHER" id="PTHR45794">
    <property type="entry name" value="LEUCYL-TRNA SYNTHETASE"/>
    <property type="match status" value="1"/>
</dbReference>
<dbReference type="InterPro" id="IPR009008">
    <property type="entry name" value="Val/Leu/Ile-tRNA-synth_edit"/>
</dbReference>
<dbReference type="Pfam" id="PF00133">
    <property type="entry name" value="tRNA-synt_1"/>
    <property type="match status" value="1"/>
</dbReference>
<dbReference type="InterPro" id="IPR014729">
    <property type="entry name" value="Rossmann-like_a/b/a_fold"/>
</dbReference>
<keyword evidence="13" id="KW-1185">Reference proteome</keyword>
<proteinExistence type="inferred from homology"/>
<evidence type="ECO:0000256" key="8">
    <source>
        <dbReference type="ARBA" id="ARBA00030520"/>
    </source>
</evidence>
<feature type="domain" description="Aminoacyl-tRNA synthetase class Ia" evidence="11">
    <location>
        <begin position="18"/>
        <end position="185"/>
    </location>
</feature>
<evidence type="ECO:0000256" key="10">
    <source>
        <dbReference type="SAM" id="MobiDB-lite"/>
    </source>
</evidence>
<protein>
    <recommendedName>
        <fullName evidence="2">leucine--tRNA ligase</fullName>
        <ecNumber evidence="2">6.1.1.4</ecNumber>
    </recommendedName>
    <alternativeName>
        <fullName evidence="8">Leucyl-tRNA synthetase</fullName>
    </alternativeName>
</protein>
<evidence type="ECO:0000256" key="2">
    <source>
        <dbReference type="ARBA" id="ARBA00013164"/>
    </source>
</evidence>
<dbReference type="GO" id="GO:0006429">
    <property type="term" value="P:leucyl-tRNA aminoacylation"/>
    <property type="evidence" value="ECO:0007669"/>
    <property type="project" value="InterPro"/>
</dbReference>
<dbReference type="VEuPathDB" id="MicrosporidiaDB:M153_22570001062"/>
<dbReference type="EMBL" id="LGUB01000608">
    <property type="protein sequence ID" value="KRH92888.1"/>
    <property type="molecule type" value="Genomic_DNA"/>
</dbReference>
<dbReference type="OrthoDB" id="10249672at2759"/>